<protein>
    <submittedName>
        <fullName evidence="1">Putative secreted protein</fullName>
    </submittedName>
</protein>
<organism evidence="1">
    <name type="scientific">Anopheles triannulatus</name>
    <dbReference type="NCBI Taxonomy" id="58253"/>
    <lineage>
        <taxon>Eukaryota</taxon>
        <taxon>Metazoa</taxon>
        <taxon>Ecdysozoa</taxon>
        <taxon>Arthropoda</taxon>
        <taxon>Hexapoda</taxon>
        <taxon>Insecta</taxon>
        <taxon>Pterygota</taxon>
        <taxon>Neoptera</taxon>
        <taxon>Endopterygota</taxon>
        <taxon>Diptera</taxon>
        <taxon>Nematocera</taxon>
        <taxon>Culicoidea</taxon>
        <taxon>Culicidae</taxon>
        <taxon>Anophelinae</taxon>
        <taxon>Anopheles</taxon>
    </lineage>
</organism>
<accession>A0A2M4B742</accession>
<name>A0A2M4B742_9DIPT</name>
<dbReference type="EMBL" id="GGFK01015511">
    <property type="protein sequence ID" value="MBW48832.1"/>
    <property type="molecule type" value="Transcribed_RNA"/>
</dbReference>
<sequence length="85" mass="9902">MASVTWCCTTFSLPSVCSLCKNWPAPHFRRLGCSVCHPKMCWLRIGLERGKRRTLKSKHLNSGQRLTVHFGFRQNQTLFNLFFDL</sequence>
<evidence type="ECO:0000313" key="1">
    <source>
        <dbReference type="EMBL" id="MBW48832.1"/>
    </source>
</evidence>
<reference evidence="1" key="1">
    <citation type="submission" date="2018-01" db="EMBL/GenBank/DDBJ databases">
        <title>An insight into the sialome of Amazonian anophelines.</title>
        <authorList>
            <person name="Ribeiro J.M."/>
            <person name="Scarpassa V."/>
            <person name="Calvo E."/>
        </authorList>
    </citation>
    <scope>NUCLEOTIDE SEQUENCE</scope>
    <source>
        <tissue evidence="1">Salivary glands</tissue>
    </source>
</reference>
<dbReference type="AlphaFoldDB" id="A0A2M4B742"/>
<proteinExistence type="predicted"/>